<sequence length="805" mass="92244">MTTPVMTPPPIATDALRAISENYLLEKFRNRSESKDSQSIDKKEEIDMIQVLFENSSDLLKVYGSPEEFVDNLKIYRNFTTSYKYFETKPAIPFYTSPIAYESLKGGIFMAKADFYVILENIALRNLHPKSNSNSHEVGVYCAFLAHFLKIKSKDVNRKLEFVRFDKKEIDDIENEFVKGMELSEGPLSTDTSFHGRKSPGGTIKQFNKKMREYLPGVADDDALFQSLESANCSFDKEERPLRLAQLLYELETMRSCLKGIINKRPHLFLRKSKETQPSSPIVVRMFEDGDRQFVMNGEFLKAVNLDVNYSPKVFYGVLDMKEVLEKYKDHVDQIEFIRTPILRSKHKAVPIRLIDSLEFCVLAVDGLFEVLKELILGWKLFQHTEIWPIGIFKQIHTVFDPKVTNPYFVNLAVLNNLKKSINQNCLATSSPLSEIRDVKQPGFTIRKLRKDLKFLGLENHFPEITDHAEIVYKEVMEYQKESNPRICDMFDAVEKCQLRCIFDRVPELKTFLHYQKSCSRVIGLKCDICNGAVPESIETIEISATTESLNALEISKSSKSNKKNEKIEKMKNDALTQQKTMKVNKKKKIAALEKEVSELKEKQEEDRGKELEKLTKEKLEPSTRCSTAVLKLEISRQAATINKMGREKGQLKAEIARLKANKTTLVEAKSHNVATISRLEKENKSLKSLNANSMELMTNAVAREEAKFEEMREKFSKRIAELEQELERNRQQAPPTPTPSSSAVASSSRRLDGNCGNCRTFLNQSAPTMECQQCRRRFHPECVTGCWGMKDVCSHCLGQLLIIE</sequence>
<evidence type="ECO:0000256" key="2">
    <source>
        <dbReference type="SAM" id="MobiDB-lite"/>
    </source>
</evidence>
<evidence type="ECO:0000313" key="5">
    <source>
        <dbReference type="Proteomes" id="UP000483820"/>
    </source>
</evidence>
<feature type="domain" description="DUF7809" evidence="3">
    <location>
        <begin position="109"/>
        <end position="271"/>
    </location>
</feature>
<feature type="coiled-coil region" evidence="1">
    <location>
        <begin position="576"/>
        <end position="610"/>
    </location>
</feature>
<feature type="region of interest" description="Disordered" evidence="2">
    <location>
        <begin position="726"/>
        <end position="752"/>
    </location>
</feature>
<evidence type="ECO:0000256" key="1">
    <source>
        <dbReference type="SAM" id="Coils"/>
    </source>
</evidence>
<dbReference type="EMBL" id="WUAV01000003">
    <property type="protein sequence ID" value="KAF1759914.1"/>
    <property type="molecule type" value="Genomic_DNA"/>
</dbReference>
<dbReference type="PANTHER" id="PTHR21447">
    <property type="entry name" value="RING-TYPE DOMAIN-CONTAINING PROTEIN-RELATED"/>
    <property type="match status" value="1"/>
</dbReference>
<protein>
    <recommendedName>
        <fullName evidence="3">DUF7809 domain-containing protein</fullName>
    </recommendedName>
</protein>
<comment type="caution">
    <text evidence="4">The sequence shown here is derived from an EMBL/GenBank/DDBJ whole genome shotgun (WGS) entry which is preliminary data.</text>
</comment>
<dbReference type="GO" id="GO:0045121">
    <property type="term" value="C:membrane raft"/>
    <property type="evidence" value="ECO:0007669"/>
    <property type="project" value="TreeGrafter"/>
</dbReference>
<proteinExistence type="predicted"/>
<dbReference type="PANTHER" id="PTHR21447:SF13">
    <property type="entry name" value="RING-TYPE DOMAIN-CONTAINING PROTEIN"/>
    <property type="match status" value="1"/>
</dbReference>
<accession>A0A6A5GZF7</accession>
<name>A0A6A5GZF7_CAERE</name>
<dbReference type="GeneID" id="9814103"/>
<dbReference type="CTD" id="9814103"/>
<feature type="compositionally biased region" description="Low complexity" evidence="2">
    <location>
        <begin position="740"/>
        <end position="749"/>
    </location>
</feature>
<dbReference type="RefSeq" id="XP_003102132.2">
    <property type="nucleotide sequence ID" value="XM_003102084.2"/>
</dbReference>
<reference evidence="4 5" key="1">
    <citation type="submission" date="2019-12" db="EMBL/GenBank/DDBJ databases">
        <title>Chromosome-level assembly of the Caenorhabditis remanei genome.</title>
        <authorList>
            <person name="Teterina A.A."/>
            <person name="Willis J.H."/>
            <person name="Phillips P.C."/>
        </authorList>
    </citation>
    <scope>NUCLEOTIDE SEQUENCE [LARGE SCALE GENOMIC DNA]</scope>
    <source>
        <strain evidence="4 5">PX506</strain>
        <tissue evidence="4">Whole organism</tissue>
    </source>
</reference>
<evidence type="ECO:0000313" key="4">
    <source>
        <dbReference type="EMBL" id="KAF1759914.1"/>
    </source>
</evidence>
<dbReference type="Pfam" id="PF25100">
    <property type="entry name" value="DUF7809"/>
    <property type="match status" value="1"/>
</dbReference>
<evidence type="ECO:0000259" key="3">
    <source>
        <dbReference type="Pfam" id="PF25100"/>
    </source>
</evidence>
<gene>
    <name evidence="4" type="ORF">GCK72_008159</name>
</gene>
<keyword evidence="1" id="KW-0175">Coiled coil</keyword>
<dbReference type="CDD" id="cd15489">
    <property type="entry name" value="PHD_SF"/>
    <property type="match status" value="1"/>
</dbReference>
<organism evidence="4 5">
    <name type="scientific">Caenorhabditis remanei</name>
    <name type="common">Caenorhabditis vulgaris</name>
    <dbReference type="NCBI Taxonomy" id="31234"/>
    <lineage>
        <taxon>Eukaryota</taxon>
        <taxon>Metazoa</taxon>
        <taxon>Ecdysozoa</taxon>
        <taxon>Nematoda</taxon>
        <taxon>Chromadorea</taxon>
        <taxon>Rhabditida</taxon>
        <taxon>Rhabditina</taxon>
        <taxon>Rhabditomorpha</taxon>
        <taxon>Rhabditoidea</taxon>
        <taxon>Rhabditidae</taxon>
        <taxon>Peloderinae</taxon>
        <taxon>Caenorhabditis</taxon>
    </lineage>
</organism>
<dbReference type="InterPro" id="IPR056711">
    <property type="entry name" value="DUF7809"/>
</dbReference>
<dbReference type="AlphaFoldDB" id="A0A6A5GZF7"/>
<dbReference type="KEGG" id="crq:GCK72_008159"/>
<dbReference type="Proteomes" id="UP000483820">
    <property type="component" value="Chromosome III"/>
</dbReference>
<dbReference type="GO" id="GO:0045087">
    <property type="term" value="P:innate immune response"/>
    <property type="evidence" value="ECO:0007669"/>
    <property type="project" value="TreeGrafter"/>
</dbReference>